<proteinExistence type="predicted"/>
<reference evidence="1" key="1">
    <citation type="submission" date="2021-04" db="EMBL/GenBank/DDBJ databases">
        <title>Genome seq and assembly of Bacillus sp.</title>
        <authorList>
            <person name="Chhetri G."/>
        </authorList>
    </citation>
    <scope>NUCLEOTIDE SEQUENCE</scope>
    <source>
        <strain evidence="1">RG28</strain>
    </source>
</reference>
<comment type="caution">
    <text evidence="1">The sequence shown here is derived from an EMBL/GenBank/DDBJ whole genome shotgun (WGS) entry which is preliminary data.</text>
</comment>
<gene>
    <name evidence="1" type="ORF">J5Y03_17030</name>
</gene>
<dbReference type="AlphaFoldDB" id="A0A940NSR4"/>
<evidence type="ECO:0000313" key="1">
    <source>
        <dbReference type="EMBL" id="MBP0726863.1"/>
    </source>
</evidence>
<name>A0A940NSR4_9BACI</name>
<organism evidence="1 2">
    <name type="scientific">Gottfriedia endophytica</name>
    <dbReference type="NCBI Taxonomy" id="2820819"/>
    <lineage>
        <taxon>Bacteria</taxon>
        <taxon>Bacillati</taxon>
        <taxon>Bacillota</taxon>
        <taxon>Bacilli</taxon>
        <taxon>Bacillales</taxon>
        <taxon>Bacillaceae</taxon>
        <taxon>Gottfriedia</taxon>
    </lineage>
</organism>
<evidence type="ECO:0000313" key="2">
    <source>
        <dbReference type="Proteomes" id="UP000682134"/>
    </source>
</evidence>
<keyword evidence="2" id="KW-1185">Reference proteome</keyword>
<dbReference type="EMBL" id="JAGIYQ010000015">
    <property type="protein sequence ID" value="MBP0726863.1"/>
    <property type="molecule type" value="Genomic_DNA"/>
</dbReference>
<dbReference type="RefSeq" id="WP_209407202.1">
    <property type="nucleotide sequence ID" value="NZ_JAGIYQ010000015.1"/>
</dbReference>
<dbReference type="Proteomes" id="UP000682134">
    <property type="component" value="Unassembled WGS sequence"/>
</dbReference>
<accession>A0A940NSR4</accession>
<protein>
    <submittedName>
        <fullName evidence="1">Uncharacterized protein</fullName>
    </submittedName>
</protein>
<sequence>MRKLANVSIKSGPKSLVTPKDILSKYKEYAEEINEELLRMDIFVDIPQYNELLEEIRKNLLRVSKDFTVIYSEEEIENADYFVIYSDKLLGSQYENNPEKFYYTHCSNCENYIDQYKDLIIKNKKINKNMAYNAWEGEMIVSEDIKNLIVTNKLTGIDFRPVYHGVKNQTIIGYQIVVKNILSGNVDDKTILKKTNVRLNCDFESYILTPEYPMYIPRNLLENVLDFNCTKEYFGSGFFPRQYIIVKKHVRDLFINAKIKNAVFEPIFHV</sequence>